<sequence>MTDITVSEELASRIETRVEHTEFETTDEYAEFVLSEVVTRVERETEQTSESSSSREGVQERLESLGYLEE</sequence>
<organism evidence="2 3">
    <name type="scientific">Haloquadratum walsbyi (strain DSM 16790 / HBSQ001)</name>
    <dbReference type="NCBI Taxonomy" id="362976"/>
    <lineage>
        <taxon>Archaea</taxon>
        <taxon>Methanobacteriati</taxon>
        <taxon>Methanobacteriota</taxon>
        <taxon>Stenosarchaea group</taxon>
        <taxon>Halobacteria</taxon>
        <taxon>Halobacteriales</taxon>
        <taxon>Haloferacaceae</taxon>
        <taxon>Haloquadratum</taxon>
    </lineage>
</organism>
<dbReference type="HOGENOM" id="CLU_194986_0_0_2"/>
<name>Q18EJ2_HALWD</name>
<dbReference type="AlphaFoldDB" id="Q18EJ2"/>
<evidence type="ECO:0000256" key="1">
    <source>
        <dbReference type="SAM" id="MobiDB-lite"/>
    </source>
</evidence>
<dbReference type="STRING" id="362976.HQ_3542A"/>
<gene>
    <name evidence="2" type="ordered locus">HQ_3542A</name>
</gene>
<dbReference type="GeneID" id="4193539"/>
<evidence type="ECO:0000313" key="3">
    <source>
        <dbReference type="Proteomes" id="UP000001975"/>
    </source>
</evidence>
<dbReference type="Proteomes" id="UP000001975">
    <property type="component" value="Chromosome"/>
</dbReference>
<keyword evidence="3" id="KW-1185">Reference proteome</keyword>
<protein>
    <submittedName>
        <fullName evidence="2">CopG domain protein</fullName>
    </submittedName>
</protein>
<feature type="region of interest" description="Disordered" evidence="1">
    <location>
        <begin position="42"/>
        <end position="70"/>
    </location>
</feature>
<accession>Q18EJ2</accession>
<reference evidence="2 3" key="1">
    <citation type="journal article" date="2006" name="BMC Genomics">
        <title>The genome of the square archaeon Haloquadratum walsbyi: life at the limits of water activity.</title>
        <authorList>
            <person name="Bolhuis H.H."/>
            <person name="Palm P.P."/>
            <person name="Wende A.W."/>
            <person name="Falb M.M."/>
            <person name="Rampp M.M."/>
            <person name="Rodriguez-Valera F.F."/>
            <person name="Pfeiffer F.F."/>
            <person name="Oesterhelt D.D."/>
        </authorList>
    </citation>
    <scope>NUCLEOTIDE SEQUENCE [LARGE SCALE GENOMIC DNA]</scope>
    <source>
        <strain evidence="3">DSM 16790 / HBSQ001</strain>
    </source>
</reference>
<dbReference type="KEGG" id="hwa:HQ_3542A"/>
<evidence type="ECO:0000313" key="2">
    <source>
        <dbReference type="EMBL" id="CAJ53632.1"/>
    </source>
</evidence>
<proteinExistence type="predicted"/>
<dbReference type="EMBL" id="AM180088">
    <property type="protein sequence ID" value="CAJ53632.1"/>
    <property type="molecule type" value="Genomic_DNA"/>
</dbReference>
<dbReference type="RefSeq" id="WP_011572723.1">
    <property type="nucleotide sequence ID" value="NC_008212.1"/>
</dbReference>